<dbReference type="Pfam" id="PF02515">
    <property type="entry name" value="CoA_transf_3"/>
    <property type="match status" value="1"/>
</dbReference>
<dbReference type="EMBL" id="RBIG01000001">
    <property type="protein sequence ID" value="RKQ73865.1"/>
    <property type="molecule type" value="Genomic_DNA"/>
</dbReference>
<name>A0A420WSI6_9PROT</name>
<dbReference type="RefSeq" id="WP_121218941.1">
    <property type="nucleotide sequence ID" value="NZ_RBIG01000001.1"/>
</dbReference>
<sequence length="414" mass="44629">MPETTRHAAGLASNPAPVDLPMSGVRVLDCATFIAAPFAASILGEFGAEVIKVEQPGEGDPFRKFGTPAARDTLAWLSEGRNKKSVTLNLRDPKGAEIFRQLIAKADVLCENFRPGTLEKWGLGWEELKKINPRLVMLRVSGYGQDGPYRDRPGFARIAHAFGGLTYLAGLPGELPVTPGSTSLADYMSGLYGAIGVLLALRQRDKTGNGQYIDMALYESVFRALDELAPAFFKIGKLREPEGTGTTNACPHGHFRCGDGRFVAIACTSDKMFERLAQVMGRPELAAEDMFRTTRQRLARHKEVDGLVAAWMHSMSRDEVMAACVKGEVPCGPINSIADIAEDPHFAARGNLLRLVDELAGEVVIPNVLPRLSDTPGRVASLGPALGADNDAIYGDLLGLSAEERSALKDAKVI</sequence>
<organism evidence="2 3">
    <name type="scientific">Oceanibaculum indicum</name>
    <dbReference type="NCBI Taxonomy" id="526216"/>
    <lineage>
        <taxon>Bacteria</taxon>
        <taxon>Pseudomonadati</taxon>
        <taxon>Pseudomonadota</taxon>
        <taxon>Alphaproteobacteria</taxon>
        <taxon>Rhodospirillales</taxon>
        <taxon>Oceanibaculaceae</taxon>
        <taxon>Oceanibaculum</taxon>
    </lineage>
</organism>
<dbReference type="PANTHER" id="PTHR48228:SF6">
    <property type="entry name" value="L-CARNITINE COA-TRANSFERASE"/>
    <property type="match status" value="1"/>
</dbReference>
<dbReference type="Gene3D" id="3.30.1540.10">
    <property type="entry name" value="formyl-coa transferase, domain 3"/>
    <property type="match status" value="1"/>
</dbReference>
<evidence type="ECO:0000313" key="3">
    <source>
        <dbReference type="Proteomes" id="UP000277424"/>
    </source>
</evidence>
<reference evidence="2 3" key="1">
    <citation type="submission" date="2018-10" db="EMBL/GenBank/DDBJ databases">
        <title>Comparative analysis of microorganisms from saline springs in Andes Mountain Range, Colombia.</title>
        <authorList>
            <person name="Rubin E."/>
        </authorList>
    </citation>
    <scope>NUCLEOTIDE SEQUENCE [LARGE SCALE GENOMIC DNA]</scope>
    <source>
        <strain evidence="2 3">USBA 36</strain>
    </source>
</reference>
<evidence type="ECO:0000256" key="1">
    <source>
        <dbReference type="ARBA" id="ARBA00022679"/>
    </source>
</evidence>
<comment type="caution">
    <text evidence="2">The sequence shown here is derived from an EMBL/GenBank/DDBJ whole genome shotgun (WGS) entry which is preliminary data.</text>
</comment>
<proteinExistence type="predicted"/>
<dbReference type="InterPro" id="IPR044855">
    <property type="entry name" value="CoA-Trfase_III_dom3_sf"/>
</dbReference>
<dbReference type="InterPro" id="IPR023606">
    <property type="entry name" value="CoA-Trfase_III_dom_1_sf"/>
</dbReference>
<dbReference type="Proteomes" id="UP000277424">
    <property type="component" value="Unassembled WGS sequence"/>
</dbReference>
<dbReference type="GO" id="GO:0016740">
    <property type="term" value="F:transferase activity"/>
    <property type="evidence" value="ECO:0007669"/>
    <property type="project" value="UniProtKB-KW"/>
</dbReference>
<dbReference type="OrthoDB" id="9781472at2"/>
<dbReference type="PANTHER" id="PTHR48228">
    <property type="entry name" value="SUCCINYL-COA--D-CITRAMALATE COA-TRANSFERASE"/>
    <property type="match status" value="1"/>
</dbReference>
<dbReference type="SUPFAM" id="SSF89796">
    <property type="entry name" value="CoA-transferase family III (CaiB/BaiF)"/>
    <property type="match status" value="1"/>
</dbReference>
<evidence type="ECO:0000313" key="2">
    <source>
        <dbReference type="EMBL" id="RKQ73865.1"/>
    </source>
</evidence>
<protein>
    <submittedName>
        <fullName evidence="2">Succinyl-CoA:(S)-malate CoA-transferase subunit A/succinyl-CoA:(S)-malate CoA-transferase subunit B</fullName>
    </submittedName>
</protein>
<dbReference type="InterPro" id="IPR050509">
    <property type="entry name" value="CoA-transferase_III"/>
</dbReference>
<gene>
    <name evidence="2" type="ORF">BCL74_1657</name>
</gene>
<accession>A0A420WSI6</accession>
<dbReference type="AlphaFoldDB" id="A0A420WSI6"/>
<dbReference type="Gene3D" id="3.40.50.10540">
    <property type="entry name" value="Crotonobetainyl-coa:carnitine coa-transferase, domain 1"/>
    <property type="match status" value="1"/>
</dbReference>
<keyword evidence="1 2" id="KW-0808">Transferase</keyword>
<dbReference type="InterPro" id="IPR003673">
    <property type="entry name" value="CoA-Trfase_fam_III"/>
</dbReference>